<dbReference type="Proteomes" id="UP000290900">
    <property type="component" value="Unassembled WGS sequence"/>
</dbReference>
<dbReference type="InterPro" id="IPR012340">
    <property type="entry name" value="NA-bd_OB-fold"/>
</dbReference>
<evidence type="ECO:0000256" key="8">
    <source>
        <dbReference type="ARBA" id="ARBA00022763"/>
    </source>
</evidence>
<keyword evidence="7 15" id="KW-0547">Nucleotide-binding</keyword>
<dbReference type="PANTHER" id="PTHR45997:SF1">
    <property type="entry name" value="DNA LIGASE 4"/>
    <property type="match status" value="1"/>
</dbReference>
<sequence>MTDIKDDSIVSQLNFRSVVQPKNHGSLPKFRKLVEELFVRVESITRNKEFKLNTKSNVIERFIRDYRQSVGDDILPVARLFFPKWDRERIYMMKEYKLGKLVCDYLNLSKDTEDYKRVKGWKRLSYNRFQSKVKFSDLLADIISRRRIRTVVREEDALGVDDVNSILDKLHGYAEDSRGEQLNLIKGVIDKMSDNEIRFFFRIVLKSNPVNSENVFLRCWHPDARRLYDLTHDLKVVFWGLSDPTVRLSDRDRQIRLMLPFTPQRCERVGNEYAKIASGRFHDMPFLVEEKFDGERMQVHIQREKDLGRFKFRYFTRNAMDYTSIYGEFSGKDTDSTGCISPWLGPSNFHPNMRNCILDGEMICFDPVLKIPLPYSVVKTFAANREVCGESDDKGRNPHPMFVAFDCVYLNDVSLESYPLDQRKAALKYVVSQDIPHLFTVADYSVARSGEEIEKAMSKAIGTDSEGIVLKDMKSKYVVGSTSKQWIKVKPEYLEEFGENLDLVLVGKIPATKTSFLCALRDDSEESNDKLNVDALTDSDCKFVTLCKISNGLSMEDYRYIDRSTEGKWEDINLLPSNSELIKFGKTIPVLWIDPRVSIVIEARARSITRQPSQASYATDTTLYNAYCVRIRTDKDWRTASTLSQYEMSSNQAKLQSSQSVFQKGKIKRFKYPSKKMTMLGMLNEGYNDEPEADKGGDLFKNYVFSIKTDCMYKGKLSTIGKLNHVVVKFGGVLARNPESVVLDSDKGEKLMIVAEIMTNEVRNFRDRYNVFKFKWCEDCIAAGELLTPVTSHLLFADPILEAKAKANSDRFGGNTIIPLDRLTFWQMAEKGIHNVPTDYKQSTSQLEKYEFHSFLLFYKMKFKVIYSRQNSVIASMLQEEIEINGGEVIDALEDASMVLVISFEEDLRYGRDSYYGVMDETKKIMEERASLRSKRMPRVVTYKYIGSCISEGSLVDPSEFRVVIPGSGHS</sequence>
<dbReference type="SUPFAM" id="SSF50249">
    <property type="entry name" value="Nucleic acid-binding proteins"/>
    <property type="match status" value="1"/>
</dbReference>
<dbReference type="GO" id="GO:0003677">
    <property type="term" value="F:DNA binding"/>
    <property type="evidence" value="ECO:0007669"/>
    <property type="project" value="InterPro"/>
</dbReference>
<dbReference type="InterPro" id="IPR012308">
    <property type="entry name" value="DNA_ligase_ATP-dep_N"/>
</dbReference>
<dbReference type="STRING" id="13370.A0A448YJD3"/>
<dbReference type="InterPro" id="IPR012310">
    <property type="entry name" value="DNA_ligase_ATP-dep_cent"/>
</dbReference>
<dbReference type="OrthoDB" id="151490at2759"/>
<reference evidence="19 20" key="1">
    <citation type="submission" date="2018-12" db="EMBL/GenBank/DDBJ databases">
        <authorList>
            <person name="Tiukova I."/>
            <person name="Dainat J."/>
        </authorList>
    </citation>
    <scope>NUCLEOTIDE SEQUENCE [LARGE SCALE GENOMIC DNA]</scope>
</reference>
<feature type="domain" description="BRCT" evidence="18">
    <location>
        <begin position="853"/>
        <end position="963"/>
    </location>
</feature>
<dbReference type="Gene3D" id="3.30.470.30">
    <property type="entry name" value="DNA ligase/mRNA capping enzyme"/>
    <property type="match status" value="1"/>
</dbReference>
<evidence type="ECO:0000256" key="1">
    <source>
        <dbReference type="ARBA" id="ARBA00001946"/>
    </source>
</evidence>
<evidence type="ECO:0000256" key="14">
    <source>
        <dbReference type="ARBA" id="ARBA00034003"/>
    </source>
</evidence>
<keyword evidence="8 15" id="KW-0227">DNA damage</keyword>
<dbReference type="PROSITE" id="PS50172">
    <property type="entry name" value="BRCT"/>
    <property type="match status" value="1"/>
</dbReference>
<evidence type="ECO:0000256" key="9">
    <source>
        <dbReference type="ARBA" id="ARBA00022840"/>
    </source>
</evidence>
<dbReference type="PROSITE" id="PS50160">
    <property type="entry name" value="DNA_LIGASE_A3"/>
    <property type="match status" value="1"/>
</dbReference>
<dbReference type="GO" id="GO:0006297">
    <property type="term" value="P:nucleotide-excision repair, DNA gap filling"/>
    <property type="evidence" value="ECO:0007669"/>
    <property type="project" value="TreeGrafter"/>
</dbReference>
<evidence type="ECO:0000256" key="11">
    <source>
        <dbReference type="ARBA" id="ARBA00023172"/>
    </source>
</evidence>
<evidence type="ECO:0000256" key="15">
    <source>
        <dbReference type="RuleBase" id="RU000617"/>
    </source>
</evidence>
<evidence type="ECO:0000313" key="19">
    <source>
        <dbReference type="EMBL" id="VEU21054.1"/>
    </source>
</evidence>
<keyword evidence="20" id="KW-1185">Reference proteome</keyword>
<accession>A0A448YJD3</accession>
<dbReference type="GO" id="GO:0006310">
    <property type="term" value="P:DNA recombination"/>
    <property type="evidence" value="ECO:0007669"/>
    <property type="project" value="UniProtKB-KW"/>
</dbReference>
<comment type="subcellular location">
    <subcellularLocation>
        <location evidence="2">Nucleus</location>
    </subcellularLocation>
</comment>
<dbReference type="InterPro" id="IPR000977">
    <property type="entry name" value="DNA_ligase_ATP-dep"/>
</dbReference>
<dbReference type="GO" id="GO:0046872">
    <property type="term" value="F:metal ion binding"/>
    <property type="evidence" value="ECO:0007669"/>
    <property type="project" value="UniProtKB-KW"/>
</dbReference>
<dbReference type="InterPro" id="IPR036599">
    <property type="entry name" value="DNA_ligase_N_sf"/>
</dbReference>
<dbReference type="Pfam" id="PF04675">
    <property type="entry name" value="DNA_ligase_A_N"/>
    <property type="match status" value="1"/>
</dbReference>
<comment type="cofactor">
    <cofactor evidence="1">
        <name>Mg(2+)</name>
        <dbReference type="ChEBI" id="CHEBI:18420"/>
    </cofactor>
</comment>
<evidence type="ECO:0000256" key="12">
    <source>
        <dbReference type="ARBA" id="ARBA00023204"/>
    </source>
</evidence>
<keyword evidence="6" id="KW-0677">Repeat</keyword>
<dbReference type="AlphaFoldDB" id="A0A448YJD3"/>
<keyword evidence="11 15" id="KW-0233">DNA recombination</keyword>
<keyword evidence="5" id="KW-0479">Metal-binding</keyword>
<dbReference type="EMBL" id="CAACVR010000009">
    <property type="protein sequence ID" value="VEU21054.1"/>
    <property type="molecule type" value="Genomic_DNA"/>
</dbReference>
<keyword evidence="9 15" id="KW-0067">ATP-binding</keyword>
<dbReference type="GO" id="GO:0005524">
    <property type="term" value="F:ATP binding"/>
    <property type="evidence" value="ECO:0007669"/>
    <property type="project" value="UniProtKB-KW"/>
</dbReference>
<evidence type="ECO:0000256" key="3">
    <source>
        <dbReference type="ARBA" id="ARBA00007572"/>
    </source>
</evidence>
<evidence type="ECO:0000256" key="5">
    <source>
        <dbReference type="ARBA" id="ARBA00022723"/>
    </source>
</evidence>
<evidence type="ECO:0000259" key="17">
    <source>
        <dbReference type="PROSITE" id="PS50160"/>
    </source>
</evidence>
<dbReference type="InterPro" id="IPR036420">
    <property type="entry name" value="BRCT_dom_sf"/>
</dbReference>
<name>A0A448YJD3_BRENA</name>
<evidence type="ECO:0000256" key="16">
    <source>
        <dbReference type="RuleBase" id="RU004196"/>
    </source>
</evidence>
<evidence type="ECO:0000256" key="13">
    <source>
        <dbReference type="ARBA" id="ARBA00023242"/>
    </source>
</evidence>
<feature type="domain" description="ATP-dependent DNA ligase family profile" evidence="17">
    <location>
        <begin position="402"/>
        <end position="522"/>
    </location>
</feature>
<dbReference type="InParanoid" id="A0A448YJD3"/>
<dbReference type="FunCoup" id="A0A448YJD3">
    <property type="interactions" value="575"/>
</dbReference>
<proteinExistence type="inferred from homology"/>
<evidence type="ECO:0000313" key="20">
    <source>
        <dbReference type="Proteomes" id="UP000290900"/>
    </source>
</evidence>
<dbReference type="SUPFAM" id="SSF56091">
    <property type="entry name" value="DNA ligase/mRNA capping enzyme, catalytic domain"/>
    <property type="match status" value="1"/>
</dbReference>
<dbReference type="InterPro" id="IPR001357">
    <property type="entry name" value="BRCT_dom"/>
</dbReference>
<dbReference type="EC" id="6.5.1.1" evidence="15"/>
<evidence type="ECO:0000256" key="7">
    <source>
        <dbReference type="ARBA" id="ARBA00022741"/>
    </source>
</evidence>
<evidence type="ECO:0000256" key="10">
    <source>
        <dbReference type="ARBA" id="ARBA00022842"/>
    </source>
</evidence>
<keyword evidence="12 15" id="KW-0234">DNA repair</keyword>
<evidence type="ECO:0000259" key="18">
    <source>
        <dbReference type="PROSITE" id="PS50172"/>
    </source>
</evidence>
<dbReference type="PANTHER" id="PTHR45997">
    <property type="entry name" value="DNA LIGASE 4"/>
    <property type="match status" value="1"/>
</dbReference>
<comment type="similarity">
    <text evidence="3 16">Belongs to the ATP-dependent DNA ligase family.</text>
</comment>
<dbReference type="Gene3D" id="1.10.3260.10">
    <property type="entry name" value="DNA ligase, ATP-dependent, N-terminal domain"/>
    <property type="match status" value="1"/>
</dbReference>
<dbReference type="InterPro" id="IPR029710">
    <property type="entry name" value="LIG4"/>
</dbReference>
<keyword evidence="10" id="KW-0460">Magnesium</keyword>
<dbReference type="Pfam" id="PF01068">
    <property type="entry name" value="DNA_ligase_A_M"/>
    <property type="match status" value="1"/>
</dbReference>
<comment type="catalytic activity">
    <reaction evidence="14 15">
        <text>ATP + (deoxyribonucleotide)n-3'-hydroxyl + 5'-phospho-(deoxyribonucleotide)m = (deoxyribonucleotide)n+m + AMP + diphosphate.</text>
        <dbReference type="EC" id="6.5.1.1"/>
    </reaction>
</comment>
<dbReference type="InterPro" id="IPR016059">
    <property type="entry name" value="DNA_ligase_ATP-dep_CS"/>
</dbReference>
<dbReference type="CDD" id="cd07903">
    <property type="entry name" value="Adenylation_DNA_ligase_IV"/>
    <property type="match status" value="1"/>
</dbReference>
<gene>
    <name evidence="19" type="ORF">BRENAR_LOCUS1789</name>
</gene>
<protein>
    <recommendedName>
        <fullName evidence="15">DNA ligase</fullName>
        <ecNumber evidence="15">6.5.1.1</ecNumber>
    </recommendedName>
</protein>
<dbReference type="GO" id="GO:0003910">
    <property type="term" value="F:DNA ligase (ATP) activity"/>
    <property type="evidence" value="ECO:0007669"/>
    <property type="project" value="UniProtKB-EC"/>
</dbReference>
<dbReference type="Gene3D" id="3.40.50.10190">
    <property type="entry name" value="BRCT domain"/>
    <property type="match status" value="2"/>
</dbReference>
<organism evidence="19 20">
    <name type="scientific">Brettanomyces naardenensis</name>
    <name type="common">Yeast</name>
    <dbReference type="NCBI Taxonomy" id="13370"/>
    <lineage>
        <taxon>Eukaryota</taxon>
        <taxon>Fungi</taxon>
        <taxon>Dikarya</taxon>
        <taxon>Ascomycota</taxon>
        <taxon>Saccharomycotina</taxon>
        <taxon>Pichiomycetes</taxon>
        <taxon>Pichiales</taxon>
        <taxon>Pichiaceae</taxon>
        <taxon>Brettanomyces</taxon>
    </lineage>
</organism>
<dbReference type="NCBIfam" id="TIGR00574">
    <property type="entry name" value="dnl1"/>
    <property type="match status" value="1"/>
</dbReference>
<dbReference type="GO" id="GO:0006303">
    <property type="term" value="P:double-strand break repair via nonhomologous end joining"/>
    <property type="evidence" value="ECO:0007669"/>
    <property type="project" value="TreeGrafter"/>
</dbReference>
<dbReference type="InterPro" id="IPR044125">
    <property type="entry name" value="Adenylation_DNA_ligase_IV"/>
</dbReference>
<keyword evidence="4 15" id="KW-0436">Ligase</keyword>
<dbReference type="Gene3D" id="2.40.50.140">
    <property type="entry name" value="Nucleic acid-binding proteins"/>
    <property type="match status" value="1"/>
</dbReference>
<dbReference type="GO" id="GO:0032807">
    <property type="term" value="C:DNA ligase IV complex"/>
    <property type="evidence" value="ECO:0007669"/>
    <property type="project" value="TreeGrafter"/>
</dbReference>
<dbReference type="GO" id="GO:0071897">
    <property type="term" value="P:DNA biosynthetic process"/>
    <property type="evidence" value="ECO:0007669"/>
    <property type="project" value="InterPro"/>
</dbReference>
<dbReference type="PROSITE" id="PS00697">
    <property type="entry name" value="DNA_LIGASE_A1"/>
    <property type="match status" value="1"/>
</dbReference>
<evidence type="ECO:0000256" key="6">
    <source>
        <dbReference type="ARBA" id="ARBA00022737"/>
    </source>
</evidence>
<keyword evidence="13" id="KW-0539">Nucleus</keyword>
<evidence type="ECO:0000256" key="2">
    <source>
        <dbReference type="ARBA" id="ARBA00004123"/>
    </source>
</evidence>
<evidence type="ECO:0000256" key="4">
    <source>
        <dbReference type="ARBA" id="ARBA00022598"/>
    </source>
</evidence>